<feature type="compositionally biased region" description="Basic and acidic residues" evidence="14">
    <location>
        <begin position="340"/>
        <end position="351"/>
    </location>
</feature>
<evidence type="ECO:0000256" key="7">
    <source>
        <dbReference type="ARBA" id="ARBA00023002"/>
    </source>
</evidence>
<dbReference type="InterPro" id="IPR001841">
    <property type="entry name" value="Znf_RING"/>
</dbReference>
<name>A0AAE1RAE9_9SOLA</name>
<dbReference type="Pfam" id="PF02373">
    <property type="entry name" value="JmjC"/>
    <property type="match status" value="1"/>
</dbReference>
<sequence length="1300" mass="149153">MATLVAKQGPLSSQNQHAPRARNPSKVFRKRKFYLNRDEEKLEKDNAESLLDVTELPNKKQKLCSEPGISRGKRTVSEHTKVAIRKEDARLSGGSGEKIKTAEKPKRTMIKSQRTKTVAKQTMTVKESEGSCSRIASKGHYRSVERRLSDMIWNELMSDDEEEESEKEEEEAEEGDEEYYPGSLTKFEMPLNEALNSLRNSEKFLRNSNKGKVLRKGPSRNKGNDKVLLSGNSQTKRMPDKVNLEQCPGNSSKKMTHKGDNTMNKVEYGSEEKRGVCKKKPCFSKVGKKMPWTREIQGSETKRAAANLNGKQCLGTSRKKKISQGDSTMDKVDESEDEWGEKPSLSKDGKKNQGIYEVDAENRRTSVRRATATFKRYGHDYYVGEWEDDTDEYEVFPISDEPHIPSNTRSQRSDVSHEPKPKNSLKDIIKDSGRLPACSSFPSWARAKLKGEQCVTPSKKKIPQEDSTMDKVDESEDEWNVCKEKPSLSKNGKQKQGVHGKDPENKRTSVRHAAASFKRYDHDYFDGEWEDDTEEYEVSPTSDEHFIPSNTRSQRSDVSHELKPKDSIKDTINNSGKLFACSSLPSSSSSSGSTISRSRIDRSTKMKVNCHQCRRSDRRIVVPCRKCKEKFYCIQCIREWYPELEEEEVSEVCPYCRGKCNCNLCLHSSGMLKTSRRDLTDREKIEHLHYLIITLLPFLKEFHQEQIQEIDMESSIRGVSSSSVEIKQSLCYNDERVYCNNCSTSIVDLHRSCPDCSYELCLSCCQELREGKFPGYSYEAVFQYSNRGHDYMHGGDPLPESFHNMEIRWDQNKPITWVANYDGNIMCAPVEMGGCGNCVLELKHLLPKNWISTLEAKAERILIQCNFSQMISQPTCRTDDPELLHRAASRVGSDDNCLYSITAKDAMEDDALLHFRRHWAKGEPVIVRNVLEHTSGLSWEPMVMWRALCESTDSKILTSMSEVKAIDCLAGCQVEINTRKFFKGYTEGRRYENFWPEMLKLKDWPPSDKFEDLLPRHCDEFISALPFQEYTDPRIGILNLAVKLPDGVLKPDLGPKTYIAYGVTEELGRGDSVTKLHCDMSDAINILTHTSEMAISDEQQSAIEILKQKHRAQDERERLEREGDEYPMKMSSEIKREDKTSDDTEMTGGALWDIFRREDVPKLEEYLLKHAKEFRHTYCCPVDQVFHPIHDQTFYLTLEHKRKLKEEYGVEPWTFEQKLGEAVFIPAGCPHQVRNLKSCTKVAADFVSPENIRECLRLTVEFRKLPKGHKAREDKLEIKKMIIHAINQVVTDLEQLTYIV</sequence>
<dbReference type="GO" id="GO:0008270">
    <property type="term" value="F:zinc ion binding"/>
    <property type="evidence" value="ECO:0007669"/>
    <property type="project" value="UniProtKB-KW"/>
</dbReference>
<feature type="region of interest" description="Disordered" evidence="14">
    <location>
        <begin position="294"/>
        <end position="365"/>
    </location>
</feature>
<evidence type="ECO:0000256" key="11">
    <source>
        <dbReference type="ARBA" id="ARBA00023242"/>
    </source>
</evidence>
<dbReference type="Proteomes" id="UP001291623">
    <property type="component" value="Unassembled WGS sequence"/>
</dbReference>
<feature type="compositionally biased region" description="Basic and acidic residues" evidence="14">
    <location>
        <begin position="554"/>
        <end position="567"/>
    </location>
</feature>
<feature type="domain" description="RING-type" evidence="15">
    <location>
        <begin position="610"/>
        <end position="657"/>
    </location>
</feature>
<evidence type="ECO:0000256" key="2">
    <source>
        <dbReference type="ARBA" id="ARBA00004123"/>
    </source>
</evidence>
<dbReference type="PANTHER" id="PTHR12549:SF37">
    <property type="entry name" value="LYSINE-SPECIFIC DEMETHYLASE JMJ26"/>
    <property type="match status" value="1"/>
</dbReference>
<dbReference type="GO" id="GO:0031490">
    <property type="term" value="F:chromatin DNA binding"/>
    <property type="evidence" value="ECO:0007669"/>
    <property type="project" value="TreeGrafter"/>
</dbReference>
<organism evidence="17 18">
    <name type="scientific">Anisodus tanguticus</name>
    <dbReference type="NCBI Taxonomy" id="243964"/>
    <lineage>
        <taxon>Eukaryota</taxon>
        <taxon>Viridiplantae</taxon>
        <taxon>Streptophyta</taxon>
        <taxon>Embryophyta</taxon>
        <taxon>Tracheophyta</taxon>
        <taxon>Spermatophyta</taxon>
        <taxon>Magnoliopsida</taxon>
        <taxon>eudicotyledons</taxon>
        <taxon>Gunneridae</taxon>
        <taxon>Pentapetalae</taxon>
        <taxon>asterids</taxon>
        <taxon>lamiids</taxon>
        <taxon>Solanales</taxon>
        <taxon>Solanaceae</taxon>
        <taxon>Solanoideae</taxon>
        <taxon>Hyoscyameae</taxon>
        <taxon>Anisodus</taxon>
    </lineage>
</organism>
<dbReference type="FunFam" id="2.60.120.650:FF:000026">
    <property type="entry name" value="Transcription factor jumonji domain-containing protein"/>
    <property type="match status" value="1"/>
</dbReference>
<protein>
    <recommendedName>
        <fullName evidence="19">Lysine-specific demethylase JMJ25-like</fullName>
    </recommendedName>
</protein>
<comment type="similarity">
    <text evidence="3">Belongs to the JARID1 histone demethylase family.</text>
</comment>
<dbReference type="SMART" id="SM00558">
    <property type="entry name" value="JmjC"/>
    <property type="match status" value="1"/>
</dbReference>
<dbReference type="EMBL" id="JAVYJV010000018">
    <property type="protein sequence ID" value="KAK4347613.1"/>
    <property type="molecule type" value="Genomic_DNA"/>
</dbReference>
<keyword evidence="8" id="KW-0408">Iron</keyword>
<comment type="function">
    <text evidence="12">May function as histone H3 lysine demethylase and be involved in regulation of gene expression.</text>
</comment>
<dbReference type="Gene3D" id="2.60.120.650">
    <property type="entry name" value="Cupin"/>
    <property type="match status" value="1"/>
</dbReference>
<dbReference type="GO" id="GO:0000118">
    <property type="term" value="C:histone deacetylase complex"/>
    <property type="evidence" value="ECO:0007669"/>
    <property type="project" value="TreeGrafter"/>
</dbReference>
<dbReference type="SUPFAM" id="SSF51197">
    <property type="entry name" value="Clavaminate synthase-like"/>
    <property type="match status" value="1"/>
</dbReference>
<dbReference type="PROSITE" id="PS51184">
    <property type="entry name" value="JMJC"/>
    <property type="match status" value="1"/>
</dbReference>
<evidence type="ECO:0000256" key="12">
    <source>
        <dbReference type="ARBA" id="ARBA00060112"/>
    </source>
</evidence>
<dbReference type="InterPro" id="IPR045109">
    <property type="entry name" value="LSDs-like"/>
</dbReference>
<dbReference type="GO" id="GO:0003712">
    <property type="term" value="F:transcription coregulator activity"/>
    <property type="evidence" value="ECO:0007669"/>
    <property type="project" value="TreeGrafter"/>
</dbReference>
<feature type="region of interest" description="Disordered" evidence="14">
    <location>
        <begin position="451"/>
        <end position="510"/>
    </location>
</feature>
<feature type="compositionally biased region" description="Basic and acidic residues" evidence="14">
    <location>
        <begin position="462"/>
        <end position="472"/>
    </location>
</feature>
<keyword evidence="10" id="KW-0804">Transcription</keyword>
<feature type="compositionally biased region" description="Acidic residues" evidence="14">
    <location>
        <begin position="157"/>
        <end position="179"/>
    </location>
</feature>
<feature type="region of interest" description="Disordered" evidence="14">
    <location>
        <begin position="200"/>
        <end position="271"/>
    </location>
</feature>
<dbReference type="GO" id="GO:0000785">
    <property type="term" value="C:chromatin"/>
    <property type="evidence" value="ECO:0007669"/>
    <property type="project" value="TreeGrafter"/>
</dbReference>
<evidence type="ECO:0000256" key="1">
    <source>
        <dbReference type="ARBA" id="ARBA00001954"/>
    </source>
</evidence>
<feature type="region of interest" description="Disordered" evidence="14">
    <location>
        <begin position="531"/>
        <end position="567"/>
    </location>
</feature>
<evidence type="ECO:0000256" key="10">
    <source>
        <dbReference type="ARBA" id="ARBA00023163"/>
    </source>
</evidence>
<proteinExistence type="inferred from homology"/>
<dbReference type="GO" id="GO:0006357">
    <property type="term" value="P:regulation of transcription by RNA polymerase II"/>
    <property type="evidence" value="ECO:0007669"/>
    <property type="project" value="TreeGrafter"/>
</dbReference>
<dbReference type="InterPro" id="IPR003347">
    <property type="entry name" value="JmjC_dom"/>
</dbReference>
<evidence type="ECO:0000256" key="8">
    <source>
        <dbReference type="ARBA" id="ARBA00023004"/>
    </source>
</evidence>
<evidence type="ECO:0000256" key="4">
    <source>
        <dbReference type="ARBA" id="ARBA00022723"/>
    </source>
</evidence>
<feature type="compositionally biased region" description="Basic and acidic residues" evidence="14">
    <location>
        <begin position="411"/>
        <end position="433"/>
    </location>
</feature>
<comment type="caution">
    <text evidence="17">The sequence shown here is derived from an EMBL/GenBank/DDBJ whole genome shotgun (WGS) entry which is preliminary data.</text>
</comment>
<evidence type="ECO:0000256" key="14">
    <source>
        <dbReference type="SAM" id="MobiDB-lite"/>
    </source>
</evidence>
<evidence type="ECO:0000313" key="17">
    <source>
        <dbReference type="EMBL" id="KAK4347613.1"/>
    </source>
</evidence>
<comment type="subcellular location">
    <subcellularLocation>
        <location evidence="2">Nucleus</location>
    </subcellularLocation>
</comment>
<keyword evidence="5 13" id="KW-0863">Zinc-finger</keyword>
<feature type="compositionally biased region" description="Basic and acidic residues" evidence="14">
    <location>
        <begin position="97"/>
        <end position="106"/>
    </location>
</feature>
<comment type="cofactor">
    <cofactor evidence="1">
        <name>Fe(2+)</name>
        <dbReference type="ChEBI" id="CHEBI:29033"/>
    </cofactor>
</comment>
<accession>A0AAE1RAE9</accession>
<dbReference type="GO" id="GO:0032454">
    <property type="term" value="F:histone H3K9 demethylase activity"/>
    <property type="evidence" value="ECO:0007669"/>
    <property type="project" value="InterPro"/>
</dbReference>
<gene>
    <name evidence="17" type="ORF">RND71_033952</name>
</gene>
<evidence type="ECO:0000256" key="6">
    <source>
        <dbReference type="ARBA" id="ARBA00022833"/>
    </source>
</evidence>
<keyword evidence="11" id="KW-0539">Nucleus</keyword>
<dbReference type="InterPro" id="IPR018866">
    <property type="entry name" value="Znf-4CXXC_R1"/>
</dbReference>
<keyword evidence="9" id="KW-0805">Transcription regulation</keyword>
<dbReference type="GO" id="GO:0016491">
    <property type="term" value="F:oxidoreductase activity"/>
    <property type="evidence" value="ECO:0007669"/>
    <property type="project" value="UniProtKB-KW"/>
</dbReference>
<dbReference type="PANTHER" id="PTHR12549">
    <property type="entry name" value="JMJC DOMAIN-CONTAINING HISTONE DEMETHYLATION PROTEIN"/>
    <property type="match status" value="1"/>
</dbReference>
<feature type="region of interest" description="Disordered" evidence="14">
    <location>
        <begin position="86"/>
        <end position="133"/>
    </location>
</feature>
<evidence type="ECO:0000313" key="18">
    <source>
        <dbReference type="Proteomes" id="UP001291623"/>
    </source>
</evidence>
<evidence type="ECO:0008006" key="19">
    <source>
        <dbReference type="Google" id="ProtNLM"/>
    </source>
</evidence>
<dbReference type="Pfam" id="PF10497">
    <property type="entry name" value="zf-4CXXC_R1"/>
    <property type="match status" value="1"/>
</dbReference>
<keyword evidence="6" id="KW-0862">Zinc</keyword>
<feature type="region of interest" description="Disordered" evidence="14">
    <location>
        <begin position="1"/>
        <end position="29"/>
    </location>
</feature>
<keyword evidence="18" id="KW-1185">Reference proteome</keyword>
<feature type="region of interest" description="Disordered" evidence="14">
    <location>
        <begin position="154"/>
        <end position="181"/>
    </location>
</feature>
<feature type="region of interest" description="Disordered" evidence="14">
    <location>
        <begin position="396"/>
        <end position="435"/>
    </location>
</feature>
<feature type="domain" description="JmjC" evidence="16">
    <location>
        <begin position="1033"/>
        <end position="1263"/>
    </location>
</feature>
<evidence type="ECO:0000256" key="5">
    <source>
        <dbReference type="ARBA" id="ARBA00022771"/>
    </source>
</evidence>
<evidence type="ECO:0000259" key="15">
    <source>
        <dbReference type="PROSITE" id="PS50089"/>
    </source>
</evidence>
<reference evidence="17" key="1">
    <citation type="submission" date="2023-12" db="EMBL/GenBank/DDBJ databases">
        <title>Genome assembly of Anisodus tanguticus.</title>
        <authorList>
            <person name="Wang Y.-J."/>
        </authorList>
    </citation>
    <scope>NUCLEOTIDE SEQUENCE</scope>
    <source>
        <strain evidence="17">KB-2021</strain>
        <tissue evidence="17">Leaf</tissue>
    </source>
</reference>
<evidence type="ECO:0000256" key="9">
    <source>
        <dbReference type="ARBA" id="ARBA00023015"/>
    </source>
</evidence>
<evidence type="ECO:0000256" key="3">
    <source>
        <dbReference type="ARBA" id="ARBA00006801"/>
    </source>
</evidence>
<feature type="compositionally biased region" description="Polar residues" evidence="14">
    <location>
        <begin position="110"/>
        <end position="125"/>
    </location>
</feature>
<dbReference type="CDD" id="cd02208">
    <property type="entry name" value="cupin_RmlC-like"/>
    <property type="match status" value="1"/>
</dbReference>
<keyword evidence="4" id="KW-0479">Metal-binding</keyword>
<evidence type="ECO:0000256" key="13">
    <source>
        <dbReference type="PROSITE-ProRule" id="PRU00175"/>
    </source>
</evidence>
<keyword evidence="7" id="KW-0560">Oxidoreductase</keyword>
<dbReference type="PROSITE" id="PS50089">
    <property type="entry name" value="ZF_RING_2"/>
    <property type="match status" value="1"/>
</dbReference>
<evidence type="ECO:0000259" key="16">
    <source>
        <dbReference type="PROSITE" id="PS51184"/>
    </source>
</evidence>